<feature type="chain" id="PRO_5035688904" evidence="1">
    <location>
        <begin position="21"/>
        <end position="101"/>
    </location>
</feature>
<evidence type="ECO:0000313" key="2">
    <source>
        <dbReference type="EMBL" id="CAF1377102.1"/>
    </source>
</evidence>
<name>A0A816EFN6_ADIRI</name>
<dbReference type="EMBL" id="CAJNOR010009695">
    <property type="protein sequence ID" value="CAF1647247.1"/>
    <property type="molecule type" value="Genomic_DNA"/>
</dbReference>
<dbReference type="Proteomes" id="UP000663828">
    <property type="component" value="Unassembled WGS sequence"/>
</dbReference>
<accession>A0A816EFN6</accession>
<dbReference type="AlphaFoldDB" id="A0A816EFN6"/>
<dbReference type="Proteomes" id="UP000663852">
    <property type="component" value="Unassembled WGS sequence"/>
</dbReference>
<protein>
    <submittedName>
        <fullName evidence="3">Uncharacterized protein</fullName>
    </submittedName>
</protein>
<proteinExistence type="predicted"/>
<reference evidence="3" key="1">
    <citation type="submission" date="2021-02" db="EMBL/GenBank/DDBJ databases">
        <authorList>
            <person name="Nowell W R."/>
        </authorList>
    </citation>
    <scope>NUCLEOTIDE SEQUENCE</scope>
</reference>
<evidence type="ECO:0000313" key="4">
    <source>
        <dbReference type="Proteomes" id="UP000663828"/>
    </source>
</evidence>
<gene>
    <name evidence="2" type="ORF">EDS130_LOCUS34710</name>
    <name evidence="3" type="ORF">XAT740_LOCUS54333</name>
</gene>
<evidence type="ECO:0000313" key="3">
    <source>
        <dbReference type="EMBL" id="CAF1647247.1"/>
    </source>
</evidence>
<comment type="caution">
    <text evidence="3">The sequence shown here is derived from an EMBL/GenBank/DDBJ whole genome shotgun (WGS) entry which is preliminary data.</text>
</comment>
<feature type="signal peptide" evidence="1">
    <location>
        <begin position="1"/>
        <end position="20"/>
    </location>
</feature>
<organism evidence="3 4">
    <name type="scientific">Adineta ricciae</name>
    <name type="common">Rotifer</name>
    <dbReference type="NCBI Taxonomy" id="249248"/>
    <lineage>
        <taxon>Eukaryota</taxon>
        <taxon>Metazoa</taxon>
        <taxon>Spiralia</taxon>
        <taxon>Gnathifera</taxon>
        <taxon>Rotifera</taxon>
        <taxon>Eurotatoria</taxon>
        <taxon>Bdelloidea</taxon>
        <taxon>Adinetida</taxon>
        <taxon>Adinetidae</taxon>
        <taxon>Adineta</taxon>
    </lineage>
</organism>
<dbReference type="EMBL" id="CAJNOJ010000294">
    <property type="protein sequence ID" value="CAF1377102.1"/>
    <property type="molecule type" value="Genomic_DNA"/>
</dbReference>
<evidence type="ECO:0000256" key="1">
    <source>
        <dbReference type="SAM" id="SignalP"/>
    </source>
</evidence>
<sequence length="101" mass="10645">MRSCLFTALFLILIINYVHLEEAKPRKVCLKCCGKPPCCNCCGLPGCNSGTDQTSTTPAPSTASVAYERNFPVAINTPRPSGACLTCCGPPPCCNTCGLDI</sequence>
<keyword evidence="1" id="KW-0732">Signal</keyword>
<keyword evidence="4" id="KW-1185">Reference proteome</keyword>